<sequence>MSTDSEYESQPMASGRVQGGDNLAPGTEQQNLDENNDQACGSPSREKRFKECSEKILHSISEAKKASQELDKLQSMVNELLSFSGT</sequence>
<feature type="compositionally biased region" description="Polar residues" evidence="1">
    <location>
        <begin position="27"/>
        <end position="41"/>
    </location>
</feature>
<organism evidence="2">
    <name type="scientific">Fusarium oxysporum f. sp. pisi HDV247</name>
    <dbReference type="NCBI Taxonomy" id="1080344"/>
    <lineage>
        <taxon>Eukaryota</taxon>
        <taxon>Fungi</taxon>
        <taxon>Dikarya</taxon>
        <taxon>Ascomycota</taxon>
        <taxon>Pezizomycotina</taxon>
        <taxon>Sordariomycetes</taxon>
        <taxon>Hypocreomycetidae</taxon>
        <taxon>Hypocreales</taxon>
        <taxon>Nectriaceae</taxon>
        <taxon>Fusarium</taxon>
        <taxon>Fusarium oxysporum species complex</taxon>
    </lineage>
</organism>
<dbReference type="Proteomes" id="UP000030751">
    <property type="component" value="Unassembled WGS sequence"/>
</dbReference>
<evidence type="ECO:0000256" key="1">
    <source>
        <dbReference type="SAM" id="MobiDB-lite"/>
    </source>
</evidence>
<dbReference type="HOGENOM" id="CLU_2497949_0_0_1"/>
<feature type="region of interest" description="Disordered" evidence="1">
    <location>
        <begin position="1"/>
        <end position="46"/>
    </location>
</feature>
<accession>W9QRZ4</accession>
<gene>
    <name evidence="2" type="ORF">FOVG_01404</name>
</gene>
<dbReference type="AlphaFoldDB" id="W9QRZ4"/>
<protein>
    <submittedName>
        <fullName evidence="2">Uncharacterized protein</fullName>
    </submittedName>
</protein>
<name>W9QRZ4_FUSOX</name>
<reference evidence="2" key="2">
    <citation type="submission" date="2012-05" db="EMBL/GenBank/DDBJ databases">
        <title>Annotation of the Genome Sequence of Fusarium oxysporum HDV247.</title>
        <authorList>
            <consortium name="The Broad Institute Genomics Platform"/>
            <person name="Ma L.-J."/>
            <person name="Corby-Kistler H."/>
            <person name="Broz K."/>
            <person name="Gale L.R."/>
            <person name="Jonkers W."/>
            <person name="O'Donnell K."/>
            <person name="Ploetz R."/>
            <person name="Steinberg C."/>
            <person name="Schwartz D.C."/>
            <person name="VanEtten H."/>
            <person name="Zhou S."/>
            <person name="Young S.K."/>
            <person name="Zeng Q."/>
            <person name="Gargeya S."/>
            <person name="Fitzgerald M."/>
            <person name="Abouelleil A."/>
            <person name="Alvarado L."/>
            <person name="Chapman S.B."/>
            <person name="Gainer-Dewar J."/>
            <person name="Goldberg J."/>
            <person name="Griggs A."/>
            <person name="Gujja S."/>
            <person name="Hansen M."/>
            <person name="Howarth C."/>
            <person name="Imamovic A."/>
            <person name="Ireland A."/>
            <person name="Larimer J."/>
            <person name="McCowan C."/>
            <person name="Murphy C."/>
            <person name="Pearson M."/>
            <person name="Poon T.W."/>
            <person name="Priest M."/>
            <person name="Roberts A."/>
            <person name="Saif S."/>
            <person name="Shea T."/>
            <person name="Sykes S."/>
            <person name="Wortman J."/>
            <person name="Nusbaum C."/>
            <person name="Birren B."/>
        </authorList>
    </citation>
    <scope>NUCLEOTIDE SEQUENCE</scope>
    <source>
        <strain evidence="2">HDV247</strain>
    </source>
</reference>
<dbReference type="OrthoDB" id="10378566at2759"/>
<reference evidence="2" key="1">
    <citation type="submission" date="2011-10" db="EMBL/GenBank/DDBJ databases">
        <title>The Genome Sequence of Fusarium oxysporum HDV247.</title>
        <authorList>
            <consortium name="The Broad Institute Genome Sequencing Platform"/>
            <person name="Ma L.-J."/>
            <person name="Gale L.R."/>
            <person name="Schwartz D.C."/>
            <person name="Zhou S."/>
            <person name="Corby-Kistler H."/>
            <person name="Young S.K."/>
            <person name="Zeng Q."/>
            <person name="Gargeya S."/>
            <person name="Fitzgerald M."/>
            <person name="Haas B."/>
            <person name="Abouelleil A."/>
            <person name="Alvarado L."/>
            <person name="Arachchi H.M."/>
            <person name="Berlin A."/>
            <person name="Brown A."/>
            <person name="Chapman S.B."/>
            <person name="Chen Z."/>
            <person name="Dunbar C."/>
            <person name="Freedman E."/>
            <person name="Gearin G."/>
            <person name="Goldberg J."/>
            <person name="Griggs A."/>
            <person name="Gujja S."/>
            <person name="Heiman D."/>
            <person name="Howarth C."/>
            <person name="Larson L."/>
            <person name="Lui A."/>
            <person name="MacDonald P.J.P."/>
            <person name="Montmayeur A."/>
            <person name="Murphy C."/>
            <person name="Neiman D."/>
            <person name="Pearson M."/>
            <person name="Priest M."/>
            <person name="Roberts A."/>
            <person name="Saif S."/>
            <person name="Shea T."/>
            <person name="Shenoy N."/>
            <person name="Sisk P."/>
            <person name="Stolte C."/>
            <person name="Sykes S."/>
            <person name="Wortman J."/>
            <person name="Nusbaum C."/>
            <person name="Birren B."/>
        </authorList>
    </citation>
    <scope>NUCLEOTIDE SEQUENCE [LARGE SCALE GENOMIC DNA]</scope>
    <source>
        <strain evidence="2">HDV247</strain>
    </source>
</reference>
<proteinExistence type="predicted"/>
<evidence type="ECO:0000313" key="2">
    <source>
        <dbReference type="EMBL" id="EXA53670.1"/>
    </source>
</evidence>
<dbReference type="EMBL" id="JH650968">
    <property type="protein sequence ID" value="EXA53670.1"/>
    <property type="molecule type" value="Genomic_DNA"/>
</dbReference>